<dbReference type="InterPro" id="IPR004146">
    <property type="entry name" value="DC1"/>
</dbReference>
<evidence type="ECO:0000313" key="7">
    <source>
        <dbReference type="RefSeq" id="XP_030524584.2"/>
    </source>
</evidence>
<evidence type="ECO:0000256" key="1">
    <source>
        <dbReference type="ARBA" id="ARBA00022723"/>
    </source>
</evidence>
<evidence type="ECO:0000256" key="3">
    <source>
        <dbReference type="ARBA" id="ARBA00022771"/>
    </source>
</evidence>
<protein>
    <submittedName>
        <fullName evidence="7">Uncharacterized protein LOC115736867</fullName>
    </submittedName>
</protein>
<dbReference type="SMART" id="SM00291">
    <property type="entry name" value="ZnF_ZZ"/>
    <property type="match status" value="2"/>
</dbReference>
<evidence type="ECO:0000313" key="6">
    <source>
        <dbReference type="Proteomes" id="UP000827889"/>
    </source>
</evidence>
<keyword evidence="3" id="KW-0863">Zinc-finger</keyword>
<dbReference type="KEGG" id="rarg:115736867"/>
<sequence>MEISHVSHEHPLTLCAMEDTGEPCNGCSRPIFDHGYGCLDCGFLLHKKCAKLPRKVHHHLHPKHPLSLLFDPSETPQCSVCNKTGSGFVFECQDCKYYMDVTCFFRNQPYLDLPPLEGKTRKLQSHPDTLLPHNHTLTLCYLTQQSKRKCKGCEQQILGPAYCCKECDLFTLHKSCAQLPQKREHLFHPSHSLTLFTESPYPGSRTICNTCRKIIQGFVYHCNICSFDLDLLCACLTPSLKHEKHDHLLAFFNEINDQVSCNSCGKSCRNNLYRCVSCKFNVHSTCLPSVKHKHHPHPLKLNDSTPKDGSRIHCAACKKKTSPEAQAYYYCAECSYGVHPECVVSEDQPEIGKLLEDIARVREELDAIASQLKRDRGSVSKDDTA</sequence>
<dbReference type="Proteomes" id="UP000827889">
    <property type="component" value="Chromosome 9"/>
</dbReference>
<dbReference type="Gene3D" id="3.30.60.20">
    <property type="match status" value="1"/>
</dbReference>
<feature type="domain" description="Phorbol-ester/DAG-type" evidence="5">
    <location>
        <begin position="244"/>
        <end position="294"/>
    </location>
</feature>
<dbReference type="Pfam" id="PF03107">
    <property type="entry name" value="C1_2"/>
    <property type="match status" value="6"/>
</dbReference>
<dbReference type="PANTHER" id="PTHR46288">
    <property type="entry name" value="PHORBOL-ESTER/DAG-TYPE DOMAIN-CONTAINING PROTEIN"/>
    <property type="match status" value="1"/>
</dbReference>
<dbReference type="GeneID" id="115736867"/>
<dbReference type="InterPro" id="IPR046349">
    <property type="entry name" value="C1-like_sf"/>
</dbReference>
<accession>A0A8B8NQY4</accession>
<evidence type="ECO:0000259" key="5">
    <source>
        <dbReference type="PROSITE" id="PS50081"/>
    </source>
</evidence>
<evidence type="ECO:0000256" key="2">
    <source>
        <dbReference type="ARBA" id="ARBA00022737"/>
    </source>
</evidence>
<dbReference type="RefSeq" id="XP_030524584.2">
    <property type="nucleotide sequence ID" value="XM_030668724.2"/>
</dbReference>
<dbReference type="GO" id="GO:0008270">
    <property type="term" value="F:zinc ion binding"/>
    <property type="evidence" value="ECO:0007669"/>
    <property type="project" value="UniProtKB-KW"/>
</dbReference>
<keyword evidence="1" id="KW-0479">Metal-binding</keyword>
<dbReference type="SUPFAM" id="SSF57889">
    <property type="entry name" value="Cysteine-rich domain"/>
    <property type="match status" value="4"/>
</dbReference>
<keyword evidence="4" id="KW-0862">Zinc</keyword>
<dbReference type="PROSITE" id="PS50081">
    <property type="entry name" value="ZF_DAG_PE_2"/>
    <property type="match status" value="2"/>
</dbReference>
<organism evidence="6 7">
    <name type="scientific">Rhodamnia argentea</name>
    <dbReference type="NCBI Taxonomy" id="178133"/>
    <lineage>
        <taxon>Eukaryota</taxon>
        <taxon>Viridiplantae</taxon>
        <taxon>Streptophyta</taxon>
        <taxon>Embryophyta</taxon>
        <taxon>Tracheophyta</taxon>
        <taxon>Spermatophyta</taxon>
        <taxon>Magnoliopsida</taxon>
        <taxon>eudicotyledons</taxon>
        <taxon>Gunneridae</taxon>
        <taxon>Pentapetalae</taxon>
        <taxon>rosids</taxon>
        <taxon>malvids</taxon>
        <taxon>Myrtales</taxon>
        <taxon>Myrtaceae</taxon>
        <taxon>Myrtoideae</taxon>
        <taxon>Myrteae</taxon>
        <taxon>Australasian group</taxon>
        <taxon>Rhodamnia</taxon>
    </lineage>
</organism>
<dbReference type="PANTHER" id="PTHR46288:SF27">
    <property type="entry name" value="CYSTEINE_HISTIDINE-RICH C1 DOMAIN FAMILY PROTEIN"/>
    <property type="match status" value="1"/>
</dbReference>
<dbReference type="InterPro" id="IPR002219">
    <property type="entry name" value="PKC_DAG/PE"/>
</dbReference>
<keyword evidence="6" id="KW-1185">Reference proteome</keyword>
<dbReference type="InterPro" id="IPR000433">
    <property type="entry name" value="Znf_ZZ"/>
</dbReference>
<reference evidence="7" key="1">
    <citation type="submission" date="2025-08" db="UniProtKB">
        <authorList>
            <consortium name="RefSeq"/>
        </authorList>
    </citation>
    <scope>IDENTIFICATION</scope>
    <source>
        <tissue evidence="7">Leaf</tissue>
    </source>
</reference>
<gene>
    <name evidence="7" type="primary">LOC115736867</name>
</gene>
<feature type="domain" description="Phorbol-ester/DAG-type" evidence="5">
    <location>
        <begin position="9"/>
        <end position="57"/>
    </location>
</feature>
<proteinExistence type="predicted"/>
<keyword evidence="2" id="KW-0677">Repeat</keyword>
<name>A0A8B8NQY4_9MYRT</name>
<dbReference type="AlphaFoldDB" id="A0A8B8NQY4"/>
<evidence type="ECO:0000256" key="4">
    <source>
        <dbReference type="ARBA" id="ARBA00022833"/>
    </source>
</evidence>